<dbReference type="AlphaFoldDB" id="A0A8H4T7I4"/>
<protein>
    <submittedName>
        <fullName evidence="1">Uncharacterized protein</fullName>
    </submittedName>
</protein>
<keyword evidence="2" id="KW-1185">Reference proteome</keyword>
<dbReference type="OrthoDB" id="3758478at2759"/>
<name>A0A8H4T7I4_9HYPO</name>
<sequence>MSSTTQPEVTPAVSTLAATASAYIHVFTTLDMNTLSKILSDDYKHEFAPASTNLPGPIDRDAYMARLNLIREVMSNFPVKIRQTWPNPSLRQVLVWADSETNFHDYLRDNDDKEEWKMKGEYMFLLTMDESGEKVEHALEFLDSKATADITDLVGRAINRKKLLSES</sequence>
<evidence type="ECO:0000313" key="2">
    <source>
        <dbReference type="Proteomes" id="UP000622797"/>
    </source>
</evidence>
<dbReference type="EMBL" id="JABEXW010000869">
    <property type="protein sequence ID" value="KAF4952731.1"/>
    <property type="molecule type" value="Genomic_DNA"/>
</dbReference>
<reference evidence="1" key="2">
    <citation type="submission" date="2020-05" db="EMBL/GenBank/DDBJ databases">
        <authorList>
            <person name="Kim H.-S."/>
            <person name="Proctor R.H."/>
            <person name="Brown D.W."/>
        </authorList>
    </citation>
    <scope>NUCLEOTIDE SEQUENCE</scope>
    <source>
        <strain evidence="1">NRRL 20472</strain>
    </source>
</reference>
<accession>A0A8H4T7I4</accession>
<organism evidence="1 2">
    <name type="scientific">Fusarium sarcochroum</name>
    <dbReference type="NCBI Taxonomy" id="1208366"/>
    <lineage>
        <taxon>Eukaryota</taxon>
        <taxon>Fungi</taxon>
        <taxon>Dikarya</taxon>
        <taxon>Ascomycota</taxon>
        <taxon>Pezizomycotina</taxon>
        <taxon>Sordariomycetes</taxon>
        <taxon>Hypocreomycetidae</taxon>
        <taxon>Hypocreales</taxon>
        <taxon>Nectriaceae</taxon>
        <taxon>Fusarium</taxon>
        <taxon>Fusarium lateritium species complex</taxon>
    </lineage>
</organism>
<reference evidence="1" key="1">
    <citation type="journal article" date="2020" name="BMC Genomics">
        <title>Correction to: Identification and distribution of gene clusters required for synthesis of sphingolipid metabolism inhibitors in diverse species of the filamentous fungus Fusarium.</title>
        <authorList>
            <person name="Kim H.S."/>
            <person name="Lohmar J.M."/>
            <person name="Busman M."/>
            <person name="Brown D.W."/>
            <person name="Naumann T.A."/>
            <person name="Divon H.H."/>
            <person name="Lysoe E."/>
            <person name="Uhlig S."/>
            <person name="Proctor R.H."/>
        </authorList>
    </citation>
    <scope>NUCLEOTIDE SEQUENCE</scope>
    <source>
        <strain evidence="1">NRRL 20472</strain>
    </source>
</reference>
<evidence type="ECO:0000313" key="1">
    <source>
        <dbReference type="EMBL" id="KAF4952731.1"/>
    </source>
</evidence>
<proteinExistence type="predicted"/>
<dbReference type="Proteomes" id="UP000622797">
    <property type="component" value="Unassembled WGS sequence"/>
</dbReference>
<gene>
    <name evidence="1" type="ORF">FSARC_12581</name>
</gene>
<comment type="caution">
    <text evidence="1">The sequence shown here is derived from an EMBL/GenBank/DDBJ whole genome shotgun (WGS) entry which is preliminary data.</text>
</comment>